<keyword evidence="13" id="KW-1185">Reference proteome</keyword>
<organism evidence="12 13">
    <name type="scientific">Powellomyces hirtus</name>
    <dbReference type="NCBI Taxonomy" id="109895"/>
    <lineage>
        <taxon>Eukaryota</taxon>
        <taxon>Fungi</taxon>
        <taxon>Fungi incertae sedis</taxon>
        <taxon>Chytridiomycota</taxon>
        <taxon>Chytridiomycota incertae sedis</taxon>
        <taxon>Chytridiomycetes</taxon>
        <taxon>Spizellomycetales</taxon>
        <taxon>Powellomycetaceae</taxon>
        <taxon>Powellomyces</taxon>
    </lineage>
</organism>
<dbReference type="STRING" id="109895.A0A507E5C4"/>
<dbReference type="AlphaFoldDB" id="A0A507E5C4"/>
<feature type="transmembrane region" description="Helical" evidence="11">
    <location>
        <begin position="232"/>
        <end position="250"/>
    </location>
</feature>
<keyword evidence="7 11" id="KW-0256">Endoplasmic reticulum</keyword>
<feature type="transmembrane region" description="Helical" evidence="11">
    <location>
        <begin position="275"/>
        <end position="294"/>
    </location>
</feature>
<proteinExistence type="inferred from homology"/>
<protein>
    <recommendedName>
        <fullName evidence="11">Alpha-1,3-glucosyltransferase</fullName>
        <ecNumber evidence="11">2.4.1.-</ecNumber>
    </recommendedName>
</protein>
<dbReference type="PANTHER" id="PTHR12413:SF2">
    <property type="entry name" value="DOLICHYL PYROPHOSPHATE GLC1MAN9GLCNAC2 ALPHA-1,3-GLUCOSYLTRANSFERASE-RELATED"/>
    <property type="match status" value="1"/>
</dbReference>
<comment type="caution">
    <text evidence="11">Lacks conserved residue(s) required for the propagation of feature annotation.</text>
</comment>
<feature type="transmembrane region" description="Helical" evidence="11">
    <location>
        <begin position="459"/>
        <end position="476"/>
    </location>
</feature>
<comment type="similarity">
    <text evidence="3 11">Belongs to the ALG6/ALG8 glucosyltransferase family.</text>
</comment>
<comment type="caution">
    <text evidence="12">The sequence shown here is derived from an EMBL/GenBank/DDBJ whole genome shotgun (WGS) entry which is preliminary data.</text>
</comment>
<dbReference type="GO" id="GO:0042283">
    <property type="term" value="F:dolichyl pyrophosphate Glc1Man9GlcNAc2 alpha-1,3-glucosyltransferase activity"/>
    <property type="evidence" value="ECO:0007669"/>
    <property type="project" value="UniProtKB-EC"/>
</dbReference>
<evidence type="ECO:0000256" key="9">
    <source>
        <dbReference type="ARBA" id="ARBA00023136"/>
    </source>
</evidence>
<comment type="pathway">
    <text evidence="2 11">Protein modification; protein glycosylation.</text>
</comment>
<dbReference type="GO" id="GO:0005789">
    <property type="term" value="C:endoplasmic reticulum membrane"/>
    <property type="evidence" value="ECO:0007669"/>
    <property type="project" value="UniProtKB-SubCell"/>
</dbReference>
<dbReference type="UniPathway" id="UPA00378"/>
<evidence type="ECO:0000256" key="10">
    <source>
        <dbReference type="ARBA" id="ARBA00047346"/>
    </source>
</evidence>
<keyword evidence="6 11" id="KW-0812">Transmembrane</keyword>
<dbReference type="EMBL" id="QEAQ01000029">
    <property type="protein sequence ID" value="TPX59052.1"/>
    <property type="molecule type" value="Genomic_DNA"/>
</dbReference>
<keyword evidence="9 11" id="KW-0472">Membrane</keyword>
<gene>
    <name evidence="12" type="ORF">PhCBS80983_g02703</name>
</gene>
<dbReference type="EC" id="2.4.1.-" evidence="11"/>
<evidence type="ECO:0000313" key="13">
    <source>
        <dbReference type="Proteomes" id="UP000318582"/>
    </source>
</evidence>
<feature type="transmembrane region" description="Helical" evidence="11">
    <location>
        <begin position="209"/>
        <end position="225"/>
    </location>
</feature>
<comment type="subcellular location">
    <subcellularLocation>
        <location evidence="1 11">Endoplasmic reticulum membrane</location>
        <topology evidence="1 11">Multi-pass membrane protein</topology>
    </subcellularLocation>
</comment>
<evidence type="ECO:0000256" key="6">
    <source>
        <dbReference type="ARBA" id="ARBA00022692"/>
    </source>
</evidence>
<accession>A0A507E5C4</accession>
<evidence type="ECO:0000256" key="4">
    <source>
        <dbReference type="ARBA" id="ARBA00022676"/>
    </source>
</evidence>
<evidence type="ECO:0000256" key="1">
    <source>
        <dbReference type="ARBA" id="ARBA00004477"/>
    </source>
</evidence>
<dbReference type="Pfam" id="PF03155">
    <property type="entry name" value="Alg6_Alg8"/>
    <property type="match status" value="1"/>
</dbReference>
<keyword evidence="8 11" id="KW-1133">Transmembrane helix</keyword>
<comment type="catalytic activity">
    <reaction evidence="10">
        <text>an alpha-D-Glc-(1-&gt;3)-alpha-D-Man-(1-&gt;2)-alpha-D-Man-(1-&gt;2)-alpha-D-Man-(1-&gt;3)-[alpha-D-Man-(1-&gt;2)-alpha-D-Man-(1-&gt;3)-[alpha-D-Man-(1-&gt;2)-alpha-D-Man-(1-&gt;6)]-alpha-D-Man-(1-&gt;6)]-beta-D-Man-(1-&gt;4)-beta-D-GlcNAc-(1-&gt;4)-alpha-D-GlcNAc-diphospho-di-trans,poly-cis-dolichol + a di-trans,poly-cis-dolichyl beta-D-glucosyl phosphate = an alpha-D-Glc-(1-&gt;3)-alpha-D-Glc-(1-&gt;3)-alpha-D-Man-(1-&gt;2)-alpha-D-Man-(1-&gt;2)-alpha-D-Man-(1-&gt;3)-[alpha-D-Man-(1-&gt;2)-alpha-D-Man-(1-&gt;3)-[alpha-D-Man-(1-&gt;2)-alpha-D-Man-(1-&gt;6)]-alpha-D-Man-(1-&gt;6)]-beta-D-Man-(1-&gt;4)-beta-D-GlcNAc-(1-&gt;4)-alpha-D-GlcNAc-diphospho-di-trans,poly-cis-dolichol + a di-trans,poly-cis-dolichyl phosphate + H(+)</text>
        <dbReference type="Rhea" id="RHEA:31307"/>
        <dbReference type="Rhea" id="RHEA-COMP:19498"/>
        <dbReference type="Rhea" id="RHEA-COMP:19502"/>
        <dbReference type="Rhea" id="RHEA-COMP:19521"/>
        <dbReference type="Rhea" id="RHEA-COMP:19522"/>
        <dbReference type="ChEBI" id="CHEBI:15378"/>
        <dbReference type="ChEBI" id="CHEBI:57525"/>
        <dbReference type="ChEBI" id="CHEBI:57683"/>
        <dbReference type="ChEBI" id="CHEBI:132521"/>
        <dbReference type="ChEBI" id="CHEBI:132522"/>
        <dbReference type="EC" id="2.4.1.265"/>
    </reaction>
    <physiologicalReaction direction="left-to-right" evidence="10">
        <dbReference type="Rhea" id="RHEA:31308"/>
    </physiologicalReaction>
</comment>
<evidence type="ECO:0000256" key="8">
    <source>
        <dbReference type="ARBA" id="ARBA00022989"/>
    </source>
</evidence>
<name>A0A507E5C4_9FUNG</name>
<dbReference type="Proteomes" id="UP000318582">
    <property type="component" value="Unassembled WGS sequence"/>
</dbReference>
<evidence type="ECO:0000256" key="11">
    <source>
        <dbReference type="RuleBase" id="RU363110"/>
    </source>
</evidence>
<evidence type="ECO:0000256" key="2">
    <source>
        <dbReference type="ARBA" id="ARBA00004922"/>
    </source>
</evidence>
<sequence length="483" mass="55338">MPRYRNLLVRASINLKWKRNRNFDLGIGSKMKQRRVPRTAERASSVEESETGIVTVDTGKDSQPWSDILPIFAFATLVKLLLIPSYRSTDFEVHRNWLAITHSLPREKWYYEDRSEWTLDYPPFFAWFEWTLSQAAQLFYPAMLDLDNLEDQSWQTVLFQRATVILSEFVFLCGAERITRHARTRQQRVLLVGLIALSPGIVFVDHIHFQYNGFLYGIQLLSIAAMMEKRHILGGILFAVVLNFKHIYLYQAPAYFVYILRSYCFDGGFFSLKRFAAIASSTLAVFAISFGPFVKHIPQILSRLFPFKRGLCHAYWAPNFWAVYAFGDRIFIQVAKVAKVPVSQTASLTRGLIGNTAFSILPDIQPIHTMILTVLSQLPILAKLWVDATPATFLDSLILCGFGSYLFGWHVHEKAILLVLVPLSLTVERSPKYARAFYILTYTGVYSLFPLLFKPAETITKMILLMAFAVFGYHALKTLHSAR</sequence>
<feature type="transmembrane region" description="Helical" evidence="11">
    <location>
        <begin position="436"/>
        <end position="453"/>
    </location>
</feature>
<reference evidence="12 13" key="1">
    <citation type="journal article" date="2019" name="Sci. Rep.">
        <title>Comparative genomics of chytrid fungi reveal insights into the obligate biotrophic and pathogenic lifestyle of Synchytrium endobioticum.</title>
        <authorList>
            <person name="van de Vossenberg B.T.L.H."/>
            <person name="Warris S."/>
            <person name="Nguyen H.D.T."/>
            <person name="van Gent-Pelzer M.P.E."/>
            <person name="Joly D.L."/>
            <person name="van de Geest H.C."/>
            <person name="Bonants P.J.M."/>
            <person name="Smith D.S."/>
            <person name="Levesque C.A."/>
            <person name="van der Lee T.A.J."/>
        </authorList>
    </citation>
    <scope>NUCLEOTIDE SEQUENCE [LARGE SCALE GENOMIC DNA]</scope>
    <source>
        <strain evidence="12 13">CBS 809.83</strain>
    </source>
</reference>
<evidence type="ECO:0000256" key="3">
    <source>
        <dbReference type="ARBA" id="ARBA00008715"/>
    </source>
</evidence>
<dbReference type="GO" id="GO:0006487">
    <property type="term" value="P:protein N-linked glycosylation"/>
    <property type="evidence" value="ECO:0007669"/>
    <property type="project" value="TreeGrafter"/>
</dbReference>
<evidence type="ECO:0000256" key="7">
    <source>
        <dbReference type="ARBA" id="ARBA00022824"/>
    </source>
</evidence>
<keyword evidence="5 11" id="KW-0808">Transferase</keyword>
<dbReference type="InterPro" id="IPR004856">
    <property type="entry name" value="Glyco_trans_ALG6/ALG8"/>
</dbReference>
<dbReference type="PANTHER" id="PTHR12413">
    <property type="entry name" value="DOLICHYL GLYCOSYLTRANSFERASE"/>
    <property type="match status" value="1"/>
</dbReference>
<evidence type="ECO:0000256" key="5">
    <source>
        <dbReference type="ARBA" id="ARBA00022679"/>
    </source>
</evidence>
<feature type="transmembrane region" description="Helical" evidence="11">
    <location>
        <begin position="187"/>
        <end position="203"/>
    </location>
</feature>
<evidence type="ECO:0000313" key="12">
    <source>
        <dbReference type="EMBL" id="TPX59052.1"/>
    </source>
</evidence>
<keyword evidence="4 11" id="KW-0328">Glycosyltransferase</keyword>